<dbReference type="InterPro" id="IPR052983">
    <property type="entry name" value="MFS_Riboflavin_Transporter"/>
</dbReference>
<dbReference type="InParanoid" id="A0A078A9X1"/>
<gene>
    <name evidence="9" type="primary">Contig8090.g8627</name>
    <name evidence="9" type="ORF">STYLEM_7969</name>
</gene>
<proteinExistence type="predicted"/>
<dbReference type="Pfam" id="PF07690">
    <property type="entry name" value="MFS_1"/>
    <property type="match status" value="1"/>
</dbReference>
<keyword evidence="10" id="KW-1185">Reference proteome</keyword>
<dbReference type="AlphaFoldDB" id="A0A078A9X1"/>
<keyword evidence="5 8" id="KW-0472">Membrane</keyword>
<dbReference type="GO" id="GO:0022857">
    <property type="term" value="F:transmembrane transporter activity"/>
    <property type="evidence" value="ECO:0007669"/>
    <property type="project" value="InterPro"/>
</dbReference>
<dbReference type="SUPFAM" id="SSF103473">
    <property type="entry name" value="MFS general substrate transporter"/>
    <property type="match status" value="1"/>
</dbReference>
<dbReference type="Proteomes" id="UP000039865">
    <property type="component" value="Unassembled WGS sequence"/>
</dbReference>
<evidence type="ECO:0000256" key="7">
    <source>
        <dbReference type="SAM" id="MobiDB-lite"/>
    </source>
</evidence>
<feature type="transmembrane region" description="Helical" evidence="8">
    <location>
        <begin position="80"/>
        <end position="101"/>
    </location>
</feature>
<evidence type="ECO:0000256" key="5">
    <source>
        <dbReference type="ARBA" id="ARBA00023136"/>
    </source>
</evidence>
<keyword evidence="3 8" id="KW-0812">Transmembrane</keyword>
<feature type="transmembrane region" description="Helical" evidence="8">
    <location>
        <begin position="294"/>
        <end position="315"/>
    </location>
</feature>
<dbReference type="PANTHER" id="PTHR43385">
    <property type="entry name" value="RIBOFLAVIN TRANSPORTER RIBJ"/>
    <property type="match status" value="1"/>
</dbReference>
<dbReference type="InterPro" id="IPR036259">
    <property type="entry name" value="MFS_trans_sf"/>
</dbReference>
<evidence type="ECO:0000256" key="6">
    <source>
        <dbReference type="SAM" id="Coils"/>
    </source>
</evidence>
<dbReference type="OrthoDB" id="286777at2759"/>
<dbReference type="Gene3D" id="1.20.1250.20">
    <property type="entry name" value="MFS general substrate transporter like domains"/>
    <property type="match status" value="1"/>
</dbReference>
<feature type="region of interest" description="Disordered" evidence="7">
    <location>
        <begin position="424"/>
        <end position="452"/>
    </location>
</feature>
<feature type="transmembrane region" description="Helical" evidence="8">
    <location>
        <begin position="113"/>
        <end position="137"/>
    </location>
</feature>
<protein>
    <recommendedName>
        <fullName evidence="11">Major facilitator superfamily protein</fullName>
    </recommendedName>
</protein>
<comment type="subcellular location">
    <subcellularLocation>
        <location evidence="1">Membrane</location>
        <topology evidence="1">Multi-pass membrane protein</topology>
    </subcellularLocation>
</comment>
<feature type="coiled-coil region" evidence="6">
    <location>
        <begin position="187"/>
        <end position="214"/>
    </location>
</feature>
<feature type="transmembrane region" description="Helical" evidence="8">
    <location>
        <begin position="253"/>
        <end position="273"/>
    </location>
</feature>
<dbReference type="OMA" id="QARVWPQ"/>
<keyword evidence="6" id="KW-0175">Coiled coil</keyword>
<sequence length="452" mass="50751">MTPGQRTLLGGFIFQLFDKTLTLESSYIMIPLEQLGHMTFNPVAAYLYPKVGPTVLIIVGSTIALGGIFASSFAQSFQTFAALYGVFYGLGIGISYMAPLMCGWEHYPHRKGLVSGIVIGGFGFGSFVFDIISTFLVNPHDEPPSIQVQTGETVQLYFDKDISSKAPDMLRKLVVIWIALVLLSLILVRRSADLDKMKQENQQLKNKKIDYLQSLKSQRFLCMWIMLFLSMFYGMFMANAFKSLGVKNNLDDITLTIAGSIGSIMNGGSRIFWPIQQDKSSFEWVRYLISNQHLQVYKIILVTQLLTSTTLYFIAHNKILYIIWVAVSFFCLGGQFTIFPTACVHYFGLEIGPKVYAILFTAIGSSSLMGYFIGKYFLQIFGYEFFFALSAMMTLTSLLILMLVFQRLRQGDCSKGDEIMEAKQAQTKKVQGNTRDSEQGGNFQVLSEGHDD</sequence>
<feature type="transmembrane region" description="Helical" evidence="8">
    <location>
        <begin position="169"/>
        <end position="188"/>
    </location>
</feature>
<organism evidence="9 10">
    <name type="scientific">Stylonychia lemnae</name>
    <name type="common">Ciliate</name>
    <dbReference type="NCBI Taxonomy" id="5949"/>
    <lineage>
        <taxon>Eukaryota</taxon>
        <taxon>Sar</taxon>
        <taxon>Alveolata</taxon>
        <taxon>Ciliophora</taxon>
        <taxon>Intramacronucleata</taxon>
        <taxon>Spirotrichea</taxon>
        <taxon>Stichotrichia</taxon>
        <taxon>Sporadotrichida</taxon>
        <taxon>Oxytrichidae</taxon>
        <taxon>Stylonychinae</taxon>
        <taxon>Stylonychia</taxon>
    </lineage>
</organism>
<accession>A0A078A9X1</accession>
<evidence type="ECO:0008006" key="11">
    <source>
        <dbReference type="Google" id="ProtNLM"/>
    </source>
</evidence>
<feature type="transmembrane region" description="Helical" evidence="8">
    <location>
        <begin position="355"/>
        <end position="373"/>
    </location>
</feature>
<evidence type="ECO:0000313" key="9">
    <source>
        <dbReference type="EMBL" id="CDW78984.1"/>
    </source>
</evidence>
<name>A0A078A9X1_STYLE</name>
<evidence type="ECO:0000256" key="8">
    <source>
        <dbReference type="SAM" id="Phobius"/>
    </source>
</evidence>
<feature type="compositionally biased region" description="Polar residues" evidence="7">
    <location>
        <begin position="424"/>
        <end position="445"/>
    </location>
</feature>
<feature type="transmembrane region" description="Helical" evidence="8">
    <location>
        <begin position="321"/>
        <end position="348"/>
    </location>
</feature>
<dbReference type="EMBL" id="CCKQ01007591">
    <property type="protein sequence ID" value="CDW78984.1"/>
    <property type="molecule type" value="Genomic_DNA"/>
</dbReference>
<feature type="transmembrane region" description="Helical" evidence="8">
    <location>
        <begin position="221"/>
        <end position="241"/>
    </location>
</feature>
<feature type="transmembrane region" description="Helical" evidence="8">
    <location>
        <begin position="385"/>
        <end position="405"/>
    </location>
</feature>
<evidence type="ECO:0000256" key="4">
    <source>
        <dbReference type="ARBA" id="ARBA00022989"/>
    </source>
</evidence>
<dbReference type="PANTHER" id="PTHR43385:SF1">
    <property type="entry name" value="RIBOFLAVIN TRANSPORTER RIBJ"/>
    <property type="match status" value="1"/>
</dbReference>
<evidence type="ECO:0000256" key="1">
    <source>
        <dbReference type="ARBA" id="ARBA00004141"/>
    </source>
</evidence>
<evidence type="ECO:0000313" key="10">
    <source>
        <dbReference type="Proteomes" id="UP000039865"/>
    </source>
</evidence>
<dbReference type="InterPro" id="IPR011701">
    <property type="entry name" value="MFS"/>
</dbReference>
<evidence type="ECO:0000256" key="2">
    <source>
        <dbReference type="ARBA" id="ARBA00022448"/>
    </source>
</evidence>
<dbReference type="GO" id="GO:0016020">
    <property type="term" value="C:membrane"/>
    <property type="evidence" value="ECO:0007669"/>
    <property type="project" value="UniProtKB-SubCell"/>
</dbReference>
<reference evidence="9 10" key="1">
    <citation type="submission" date="2014-06" db="EMBL/GenBank/DDBJ databases">
        <authorList>
            <person name="Swart Estienne"/>
        </authorList>
    </citation>
    <scope>NUCLEOTIDE SEQUENCE [LARGE SCALE GENOMIC DNA]</scope>
    <source>
        <strain evidence="9 10">130c</strain>
    </source>
</reference>
<keyword evidence="4 8" id="KW-1133">Transmembrane helix</keyword>
<feature type="transmembrane region" description="Helical" evidence="8">
    <location>
        <begin position="55"/>
        <end position="74"/>
    </location>
</feature>
<keyword evidence="2" id="KW-0813">Transport</keyword>
<evidence type="ECO:0000256" key="3">
    <source>
        <dbReference type="ARBA" id="ARBA00022692"/>
    </source>
</evidence>
<dbReference type="FunCoup" id="A0A078A9X1">
    <property type="interactions" value="1"/>
</dbReference>